<comment type="caution">
    <text evidence="2">The sequence shown here is derived from an EMBL/GenBank/DDBJ whole genome shotgun (WGS) entry which is preliminary data.</text>
</comment>
<organism evidence="2 3">
    <name type="scientific">Azohydromonas caseinilytica</name>
    <dbReference type="NCBI Taxonomy" id="2728836"/>
    <lineage>
        <taxon>Bacteria</taxon>
        <taxon>Pseudomonadati</taxon>
        <taxon>Pseudomonadota</taxon>
        <taxon>Betaproteobacteria</taxon>
        <taxon>Burkholderiales</taxon>
        <taxon>Sphaerotilaceae</taxon>
        <taxon>Azohydromonas</taxon>
    </lineage>
</organism>
<dbReference type="InterPro" id="IPR024467">
    <property type="entry name" value="Xre/MbcA/ParS-like_toxin-bd"/>
</dbReference>
<dbReference type="Pfam" id="PF09722">
    <property type="entry name" value="Xre_MbcA_ParS_C"/>
    <property type="match status" value="1"/>
</dbReference>
<evidence type="ECO:0000313" key="3">
    <source>
        <dbReference type="Proteomes" id="UP000574067"/>
    </source>
</evidence>
<keyword evidence="3" id="KW-1185">Reference proteome</keyword>
<reference evidence="2 3" key="1">
    <citation type="submission" date="2020-04" db="EMBL/GenBank/DDBJ databases">
        <title>Azohydromonas sp. isolated from soil.</title>
        <authorList>
            <person name="Dahal R.H."/>
        </authorList>
    </citation>
    <scope>NUCLEOTIDE SEQUENCE [LARGE SCALE GENOMIC DNA]</scope>
    <source>
        <strain evidence="2 3">G-1-1-14</strain>
    </source>
</reference>
<dbReference type="Proteomes" id="UP000574067">
    <property type="component" value="Unassembled WGS sequence"/>
</dbReference>
<sequence>MSLNTTALGSLDLRGYRTGQSLMSHARALSRADAAAFAALDGAGVPAALARDLGRALDIPPRHFFRDVLGTNRSAAEKKATTNEALPAAGGRVALALLRLLGRAEEAAGRGNGTSPTGFDTARWLGRWIEQPQPTLGGRPPAELLGGPDGLESVLRVLEALDGSDFR</sequence>
<protein>
    <submittedName>
        <fullName evidence="2">DUF2384 domain-containing protein</fullName>
    </submittedName>
</protein>
<name>A0A848FCJ1_9BURK</name>
<dbReference type="EMBL" id="JABBFW010000007">
    <property type="protein sequence ID" value="NML15890.1"/>
    <property type="molecule type" value="Genomic_DNA"/>
</dbReference>
<feature type="domain" description="Antitoxin Xre/MbcA/ParS-like toxin-binding" evidence="1">
    <location>
        <begin position="119"/>
        <end position="163"/>
    </location>
</feature>
<dbReference type="RefSeq" id="WP_169160785.1">
    <property type="nucleotide sequence ID" value="NZ_JABBFW010000007.1"/>
</dbReference>
<accession>A0A848FCJ1</accession>
<proteinExistence type="predicted"/>
<dbReference type="AlphaFoldDB" id="A0A848FCJ1"/>
<evidence type="ECO:0000313" key="2">
    <source>
        <dbReference type="EMBL" id="NML15890.1"/>
    </source>
</evidence>
<gene>
    <name evidence="2" type="ORF">HHL10_12995</name>
</gene>
<evidence type="ECO:0000259" key="1">
    <source>
        <dbReference type="Pfam" id="PF09722"/>
    </source>
</evidence>